<comment type="caution">
    <text evidence="11">The sequence shown here is derived from an EMBL/GenBank/DDBJ whole genome shotgun (WGS) entry which is preliminary data.</text>
</comment>
<dbReference type="Gene3D" id="3.60.110.10">
    <property type="entry name" value="Carbon-nitrogen hydrolase"/>
    <property type="match status" value="1"/>
</dbReference>
<feature type="transmembrane region" description="Helical" evidence="8">
    <location>
        <begin position="552"/>
        <end position="572"/>
    </location>
</feature>
<evidence type="ECO:0000256" key="6">
    <source>
        <dbReference type="ARBA" id="ARBA00023136"/>
    </source>
</evidence>
<dbReference type="Pfam" id="PF00795">
    <property type="entry name" value="CN_hydrolase"/>
    <property type="match status" value="1"/>
</dbReference>
<dbReference type="InterPro" id="IPR003010">
    <property type="entry name" value="C-N_Hydrolase"/>
</dbReference>
<comment type="similarity">
    <text evidence="8">Belongs to the CN hydrolase family. Apolipoprotein N-acyltransferase subfamily.</text>
</comment>
<comment type="function">
    <text evidence="8">Catalyzes the phospholipid dependent N-acylation of the N-terminal cysteine of apolipoprotein, the last step in lipoprotein maturation.</text>
</comment>
<dbReference type="GO" id="GO:0016410">
    <property type="term" value="F:N-acyltransferase activity"/>
    <property type="evidence" value="ECO:0007669"/>
    <property type="project" value="UniProtKB-UniRule"/>
</dbReference>
<evidence type="ECO:0000256" key="7">
    <source>
        <dbReference type="ARBA" id="ARBA00023315"/>
    </source>
</evidence>
<dbReference type="AlphaFoldDB" id="R7YFJ1"/>
<evidence type="ECO:0000313" key="11">
    <source>
        <dbReference type="EMBL" id="EON34574.1"/>
    </source>
</evidence>
<dbReference type="PROSITE" id="PS50263">
    <property type="entry name" value="CN_HYDROLASE"/>
    <property type="match status" value="1"/>
</dbReference>
<keyword evidence="4 8" id="KW-0812">Transmembrane</keyword>
<feature type="region of interest" description="Disordered" evidence="9">
    <location>
        <begin position="23"/>
        <end position="43"/>
    </location>
</feature>
<name>R7YFJ1_9ACTN</name>
<proteinExistence type="inferred from homology"/>
<dbReference type="HAMAP" id="MF_01148">
    <property type="entry name" value="Lnt"/>
    <property type="match status" value="1"/>
</dbReference>
<dbReference type="EC" id="2.3.1.269" evidence="8"/>
<comment type="catalytic activity">
    <reaction evidence="8">
        <text>N-terminal S-1,2-diacyl-sn-glyceryl-L-cysteinyl-[lipoprotein] + a glycerophospholipid = N-acyl-S-1,2-diacyl-sn-glyceryl-L-cysteinyl-[lipoprotein] + a 2-acyl-sn-glycero-3-phospholipid + H(+)</text>
        <dbReference type="Rhea" id="RHEA:48228"/>
        <dbReference type="Rhea" id="RHEA-COMP:14681"/>
        <dbReference type="Rhea" id="RHEA-COMP:14684"/>
        <dbReference type="ChEBI" id="CHEBI:15378"/>
        <dbReference type="ChEBI" id="CHEBI:136912"/>
        <dbReference type="ChEBI" id="CHEBI:140656"/>
        <dbReference type="ChEBI" id="CHEBI:140657"/>
        <dbReference type="ChEBI" id="CHEBI:140660"/>
        <dbReference type="EC" id="2.3.1.269"/>
    </reaction>
</comment>
<reference evidence="11 12" key="1">
    <citation type="journal article" date="2013" name="Genome Announc.">
        <title>Draft Genome Sequence of a Benzothiophene-Desulfurizing Bacterium, Gordona terrae Strain C-6.</title>
        <authorList>
            <person name="Wang W."/>
            <person name="Ma T."/>
            <person name="Ren Y."/>
            <person name="Li G."/>
        </authorList>
    </citation>
    <scope>NUCLEOTIDE SEQUENCE [LARGE SCALE GENOMIC DNA]</scope>
    <source>
        <strain evidence="11 12">C-6</strain>
    </source>
</reference>
<evidence type="ECO:0000256" key="4">
    <source>
        <dbReference type="ARBA" id="ARBA00022692"/>
    </source>
</evidence>
<keyword evidence="7 8" id="KW-0012">Acyltransferase</keyword>
<feature type="transmembrane region" description="Helical" evidence="8">
    <location>
        <begin position="251"/>
        <end position="272"/>
    </location>
</feature>
<feature type="transmembrane region" description="Helical" evidence="8">
    <location>
        <begin position="74"/>
        <end position="92"/>
    </location>
</feature>
<dbReference type="EMBL" id="AQPW01000002">
    <property type="protein sequence ID" value="EON34574.1"/>
    <property type="molecule type" value="Genomic_DNA"/>
</dbReference>
<dbReference type="PANTHER" id="PTHR38686">
    <property type="entry name" value="APOLIPOPROTEIN N-ACYLTRANSFERASE"/>
    <property type="match status" value="1"/>
</dbReference>
<dbReference type="NCBIfam" id="TIGR00546">
    <property type="entry name" value="lnt"/>
    <property type="match status" value="1"/>
</dbReference>
<gene>
    <name evidence="8" type="primary">lnt</name>
    <name evidence="11" type="ORF">GTC6_03165</name>
</gene>
<comment type="subcellular location">
    <subcellularLocation>
        <location evidence="1 8">Cell membrane</location>
        <topology evidence="1 8">Multi-pass membrane protein</topology>
    </subcellularLocation>
</comment>
<accession>R7YFJ1</accession>
<dbReference type="Pfam" id="PF20154">
    <property type="entry name" value="LNT_N"/>
    <property type="match status" value="1"/>
</dbReference>
<evidence type="ECO:0000256" key="1">
    <source>
        <dbReference type="ARBA" id="ARBA00004651"/>
    </source>
</evidence>
<sequence>MVDRPALPGPGAAGRLAGGRAPAVCAHRAPGPDPVRPGRRVSPPRVSRSWLARTATAAAAGIAMWAAFPPRNWWFLAVLGLGLLFAALFVGAPRARTGAWVGFVFGLAFFVPLLPWIGVYVGPLPWLALAAILAGYLALFGAIATVTMRLPVPPVWFTVSWVLVEALRSAFPFGGFPWGRTAFSQVDGPLLPLASVLGAPGLSAGVALFGSSVAWLLVVLVRAYRRTSTGTTWTPIPDSDGPVLPERSSGVVRIATTAVAIALLAPIAAIAATPASLDRNIATTSARIGAVQGNVPRLGLDFNAQRRAVLDNHVRTTMAYGGAIDSGQTEQPDFVLWPENASDISPLDNADAAAEITAASEAVDAPILVGTLIRNPDGRPTNSVLVWDGARGPVARYDKHIVQPFGEYLPWRPFFRLFSSYADMAGDFRPGTGPTVVDVPGRSGTVTVGVATCWEVAFDRAARQSVREGAQMLFVPTNNATFGRTEMTYQQLAMSQVRAVEHGRAVVVAATSGVSAVIEPDGSISRQSGVFTSDVLTGRLPLHDDMTLATRLGPWPEVLAIIAAVAGLLFALRSRTRFSLRPRRVAARATGDTKELDGIGD</sequence>
<keyword evidence="6 8" id="KW-0472">Membrane</keyword>
<evidence type="ECO:0000256" key="5">
    <source>
        <dbReference type="ARBA" id="ARBA00022989"/>
    </source>
</evidence>
<dbReference type="InterPro" id="IPR036526">
    <property type="entry name" value="C-N_Hydrolase_sf"/>
</dbReference>
<feature type="transmembrane region" description="Helical" evidence="8">
    <location>
        <begin position="196"/>
        <end position="221"/>
    </location>
</feature>
<dbReference type="GO" id="GO:0042158">
    <property type="term" value="P:lipoprotein biosynthetic process"/>
    <property type="evidence" value="ECO:0007669"/>
    <property type="project" value="UniProtKB-UniRule"/>
</dbReference>
<keyword evidence="5 8" id="KW-1133">Transmembrane helix</keyword>
<keyword evidence="2 8" id="KW-1003">Cell membrane</keyword>
<dbReference type="GO" id="GO:0005886">
    <property type="term" value="C:plasma membrane"/>
    <property type="evidence" value="ECO:0007669"/>
    <property type="project" value="UniProtKB-SubCell"/>
</dbReference>
<feature type="transmembrane region" description="Helical" evidence="8">
    <location>
        <begin position="124"/>
        <end position="143"/>
    </location>
</feature>
<feature type="transmembrane region" description="Helical" evidence="8">
    <location>
        <begin position="50"/>
        <end position="68"/>
    </location>
</feature>
<evidence type="ECO:0000256" key="3">
    <source>
        <dbReference type="ARBA" id="ARBA00022679"/>
    </source>
</evidence>
<dbReference type="PANTHER" id="PTHR38686:SF1">
    <property type="entry name" value="APOLIPOPROTEIN N-ACYLTRANSFERASE"/>
    <property type="match status" value="1"/>
</dbReference>
<dbReference type="PATRIC" id="fig|1316928.3.peg.643"/>
<keyword evidence="11" id="KW-0449">Lipoprotein</keyword>
<evidence type="ECO:0000256" key="2">
    <source>
        <dbReference type="ARBA" id="ARBA00022475"/>
    </source>
</evidence>
<evidence type="ECO:0000313" key="12">
    <source>
        <dbReference type="Proteomes" id="UP000013569"/>
    </source>
</evidence>
<dbReference type="InterPro" id="IPR004563">
    <property type="entry name" value="Apolipo_AcylTrfase"/>
</dbReference>
<feature type="transmembrane region" description="Helical" evidence="8">
    <location>
        <begin position="99"/>
        <end position="118"/>
    </location>
</feature>
<dbReference type="UniPathway" id="UPA00666"/>
<comment type="pathway">
    <text evidence="8">Protein modification; lipoprotein biosynthesis (N-acyl transfer).</text>
</comment>
<feature type="domain" description="CN hydrolase" evidence="10">
    <location>
        <begin position="286"/>
        <end position="542"/>
    </location>
</feature>
<dbReference type="Proteomes" id="UP000013569">
    <property type="component" value="Unassembled WGS sequence"/>
</dbReference>
<evidence type="ECO:0000256" key="8">
    <source>
        <dbReference type="HAMAP-Rule" id="MF_01148"/>
    </source>
</evidence>
<evidence type="ECO:0000259" key="10">
    <source>
        <dbReference type="PROSITE" id="PS50263"/>
    </source>
</evidence>
<evidence type="ECO:0000256" key="9">
    <source>
        <dbReference type="SAM" id="MobiDB-lite"/>
    </source>
</evidence>
<keyword evidence="3 8" id="KW-0808">Transferase</keyword>
<dbReference type="SUPFAM" id="SSF56317">
    <property type="entry name" value="Carbon-nitrogen hydrolase"/>
    <property type="match status" value="1"/>
</dbReference>
<dbReference type="InterPro" id="IPR045378">
    <property type="entry name" value="LNT_N"/>
</dbReference>
<dbReference type="CDD" id="cd07571">
    <property type="entry name" value="ALP_N-acyl_transferase"/>
    <property type="match status" value="1"/>
</dbReference>
<feature type="transmembrane region" description="Helical" evidence="8">
    <location>
        <begin position="155"/>
        <end position="176"/>
    </location>
</feature>
<protein>
    <recommendedName>
        <fullName evidence="8">Apolipoprotein N-acyltransferase</fullName>
        <shortName evidence="8">ALP N-acyltransferase</shortName>
        <ecNumber evidence="8">2.3.1.269</ecNumber>
    </recommendedName>
</protein>
<organism evidence="11 12">
    <name type="scientific">Gordonia terrae C-6</name>
    <dbReference type="NCBI Taxonomy" id="1316928"/>
    <lineage>
        <taxon>Bacteria</taxon>
        <taxon>Bacillati</taxon>
        <taxon>Actinomycetota</taxon>
        <taxon>Actinomycetes</taxon>
        <taxon>Mycobacteriales</taxon>
        <taxon>Gordoniaceae</taxon>
        <taxon>Gordonia</taxon>
    </lineage>
</organism>